<keyword evidence="2" id="KW-1185">Reference proteome</keyword>
<comment type="caution">
    <text evidence="1">The sequence shown here is derived from an EMBL/GenBank/DDBJ whole genome shotgun (WGS) entry which is preliminary data.</text>
</comment>
<accession>A0ABD2YAI0</accession>
<protein>
    <submittedName>
        <fullName evidence="1">Uncharacterized protein</fullName>
    </submittedName>
</protein>
<proteinExistence type="predicted"/>
<sequence>MMGEDLPITMSILGTEGTKPGKKVGGKFLPPHHFGAIRLRRTPGCTGTEVQASDSWQLISFLRYSFFSRTQASKNTILAGNKYPIAKPILLEKGLDG</sequence>
<dbReference type="Proteomes" id="UP001630127">
    <property type="component" value="Unassembled WGS sequence"/>
</dbReference>
<organism evidence="1 2">
    <name type="scientific">Cinchona calisaya</name>
    <dbReference type="NCBI Taxonomy" id="153742"/>
    <lineage>
        <taxon>Eukaryota</taxon>
        <taxon>Viridiplantae</taxon>
        <taxon>Streptophyta</taxon>
        <taxon>Embryophyta</taxon>
        <taxon>Tracheophyta</taxon>
        <taxon>Spermatophyta</taxon>
        <taxon>Magnoliopsida</taxon>
        <taxon>eudicotyledons</taxon>
        <taxon>Gunneridae</taxon>
        <taxon>Pentapetalae</taxon>
        <taxon>asterids</taxon>
        <taxon>lamiids</taxon>
        <taxon>Gentianales</taxon>
        <taxon>Rubiaceae</taxon>
        <taxon>Cinchonoideae</taxon>
        <taxon>Cinchoneae</taxon>
        <taxon>Cinchona</taxon>
    </lineage>
</organism>
<dbReference type="AlphaFoldDB" id="A0ABD2YAI0"/>
<evidence type="ECO:0000313" key="1">
    <source>
        <dbReference type="EMBL" id="KAL3502862.1"/>
    </source>
</evidence>
<name>A0ABD2YAI0_9GENT</name>
<dbReference type="EMBL" id="JBJUIK010000015">
    <property type="protein sequence ID" value="KAL3502862.1"/>
    <property type="molecule type" value="Genomic_DNA"/>
</dbReference>
<gene>
    <name evidence="1" type="ORF">ACH5RR_037311</name>
</gene>
<reference evidence="1 2" key="1">
    <citation type="submission" date="2024-11" db="EMBL/GenBank/DDBJ databases">
        <title>A near-complete genome assembly of Cinchona calisaya.</title>
        <authorList>
            <person name="Lian D.C."/>
            <person name="Zhao X.W."/>
            <person name="Wei L."/>
        </authorList>
    </citation>
    <scope>NUCLEOTIDE SEQUENCE [LARGE SCALE GENOMIC DNA]</scope>
    <source>
        <tissue evidence="1">Nenye</tissue>
    </source>
</reference>
<evidence type="ECO:0000313" key="2">
    <source>
        <dbReference type="Proteomes" id="UP001630127"/>
    </source>
</evidence>